<accession>A0A0D6LVV8</accession>
<sequence length="101" mass="11315">MIQAGDPGANCFADKHELIELSRPVSQWRWWKPYGRRGLPEPTDSSDALLSAAQVSITSCKLVEQIKLTTEVVTGRKNVKERDYQNQPTPAMPFSALLKCL</sequence>
<evidence type="ECO:0000313" key="2">
    <source>
        <dbReference type="Proteomes" id="UP000054495"/>
    </source>
</evidence>
<evidence type="ECO:0000313" key="1">
    <source>
        <dbReference type="EMBL" id="EPB76210.1"/>
    </source>
</evidence>
<gene>
    <name evidence="1" type="ORF">ANCCEY_04688</name>
</gene>
<protein>
    <submittedName>
        <fullName evidence="1">Uncharacterized protein</fullName>
    </submittedName>
</protein>
<proteinExistence type="predicted"/>
<keyword evidence="2" id="KW-1185">Reference proteome</keyword>
<reference evidence="1 2" key="1">
    <citation type="submission" date="2013-05" db="EMBL/GenBank/DDBJ databases">
        <title>Draft genome of the parasitic nematode Anyclostoma ceylanicum.</title>
        <authorList>
            <person name="Mitreva M."/>
        </authorList>
    </citation>
    <scope>NUCLEOTIDE SEQUENCE [LARGE SCALE GENOMIC DNA]</scope>
</reference>
<dbReference type="EMBL" id="KE124872">
    <property type="protein sequence ID" value="EPB76210.1"/>
    <property type="molecule type" value="Genomic_DNA"/>
</dbReference>
<organism evidence="1 2">
    <name type="scientific">Ancylostoma ceylanicum</name>
    <dbReference type="NCBI Taxonomy" id="53326"/>
    <lineage>
        <taxon>Eukaryota</taxon>
        <taxon>Metazoa</taxon>
        <taxon>Ecdysozoa</taxon>
        <taxon>Nematoda</taxon>
        <taxon>Chromadorea</taxon>
        <taxon>Rhabditida</taxon>
        <taxon>Rhabditina</taxon>
        <taxon>Rhabditomorpha</taxon>
        <taxon>Strongyloidea</taxon>
        <taxon>Ancylostomatidae</taxon>
        <taxon>Ancylostomatinae</taxon>
        <taxon>Ancylostoma</taxon>
    </lineage>
</organism>
<dbReference type="Proteomes" id="UP000054495">
    <property type="component" value="Unassembled WGS sequence"/>
</dbReference>
<dbReference type="AlphaFoldDB" id="A0A0D6LVV8"/>
<name>A0A0D6LVV8_9BILA</name>